<dbReference type="Pfam" id="PF00685">
    <property type="entry name" value="Sulfotransfer_1"/>
    <property type="match status" value="1"/>
</dbReference>
<organism evidence="2 3">
    <name type="scientific">Vibrio hippocampi</name>
    <dbReference type="NCBI Taxonomy" id="654686"/>
    <lineage>
        <taxon>Bacteria</taxon>
        <taxon>Pseudomonadati</taxon>
        <taxon>Pseudomonadota</taxon>
        <taxon>Gammaproteobacteria</taxon>
        <taxon>Vibrionales</taxon>
        <taxon>Vibrionaceae</taxon>
        <taxon>Vibrio</taxon>
    </lineage>
</organism>
<evidence type="ECO:0000313" key="3">
    <source>
        <dbReference type="Proteomes" id="UP000838160"/>
    </source>
</evidence>
<dbReference type="Proteomes" id="UP000838160">
    <property type="component" value="Unassembled WGS sequence"/>
</dbReference>
<evidence type="ECO:0000259" key="1">
    <source>
        <dbReference type="Pfam" id="PF00685"/>
    </source>
</evidence>
<feature type="domain" description="Sulfotransferase" evidence="1">
    <location>
        <begin position="78"/>
        <end position="157"/>
    </location>
</feature>
<gene>
    <name evidence="2" type="ORF">VHP8226_02603</name>
</gene>
<dbReference type="SUPFAM" id="SSF52540">
    <property type="entry name" value="P-loop containing nucleoside triphosphate hydrolases"/>
    <property type="match status" value="1"/>
</dbReference>
<evidence type="ECO:0000313" key="2">
    <source>
        <dbReference type="EMBL" id="CAH0527275.1"/>
    </source>
</evidence>
<protein>
    <recommendedName>
        <fullName evidence="1">Sulfotransferase domain-containing protein</fullName>
    </recommendedName>
</protein>
<proteinExistence type="predicted"/>
<dbReference type="InterPro" id="IPR000863">
    <property type="entry name" value="Sulfotransferase_dom"/>
</dbReference>
<accession>A0ABM8ZK34</accession>
<dbReference type="Gene3D" id="3.40.50.300">
    <property type="entry name" value="P-loop containing nucleotide triphosphate hydrolases"/>
    <property type="match status" value="1"/>
</dbReference>
<name>A0ABM8ZK34_9VIBR</name>
<comment type="caution">
    <text evidence="2">The sequence shown here is derived from an EMBL/GenBank/DDBJ whole genome shotgun (WGS) entry which is preliminary data.</text>
</comment>
<dbReference type="RefSeq" id="WP_237485407.1">
    <property type="nucleotide sequence ID" value="NZ_CAKLCM010000002.1"/>
</dbReference>
<sequence>MWKMKIGNKLLRLTNLVKMLFSKEVIIVYQMGKVGSTSLYNNIKRSTTVPVIQIHRLRLVPGTFVNRGGVRFQLRKIWVYVIKKAIRNKNIKIISVTRNPIKRNISDFFQTLDHFIKVNELNVKQLKTDELIEIFLTQYPQYSSISWFYEQVEKYFEINVYESKLLKKNKIAKFKNKNVELLVFRIEDIKERMLEIEGFLGFDIGELKRDNSAEKKWYGDVYANFINEFEPHRLNYLKDTQYYEFFYK</sequence>
<keyword evidence="3" id="KW-1185">Reference proteome</keyword>
<dbReference type="InterPro" id="IPR027417">
    <property type="entry name" value="P-loop_NTPase"/>
</dbReference>
<dbReference type="EMBL" id="CAKLCM010000002">
    <property type="protein sequence ID" value="CAH0527275.1"/>
    <property type="molecule type" value="Genomic_DNA"/>
</dbReference>
<reference evidence="2" key="1">
    <citation type="submission" date="2021-12" db="EMBL/GenBank/DDBJ databases">
        <authorList>
            <person name="Rodrigo-Torres L."/>
            <person name="Arahal R. D."/>
            <person name="Lucena T."/>
        </authorList>
    </citation>
    <scope>NUCLEOTIDE SEQUENCE</scope>
    <source>
        <strain evidence="2">CECT 8226</strain>
    </source>
</reference>